<protein>
    <submittedName>
        <fullName evidence="2">Uncharacterized protein</fullName>
    </submittedName>
</protein>
<reference evidence="2 3" key="1">
    <citation type="submission" date="2024-02" db="EMBL/GenBank/DDBJ databases">
        <title>Deinococcus carri NBRC 110142.</title>
        <authorList>
            <person name="Ichikawa N."/>
            <person name="Katano-Makiyama Y."/>
            <person name="Hidaka K."/>
        </authorList>
    </citation>
    <scope>NUCLEOTIDE SEQUENCE [LARGE SCALE GENOMIC DNA]</scope>
    <source>
        <strain evidence="2 3">NBRC 110142</strain>
    </source>
</reference>
<sequence>MLKTLALASLTGLLLVTPTPPACQIQAGVFGGPNNLGQYQMRLTFPPTCAATSGLLYARLIAKNGGVIPPIGQFRLSAGYPREVRYWVWPGAHAEQKLAGLWRDLPIRNLPRGWFE</sequence>
<dbReference type="EMBL" id="BAABRP010000009">
    <property type="protein sequence ID" value="GAA5513665.1"/>
    <property type="molecule type" value="Genomic_DNA"/>
</dbReference>
<proteinExistence type="predicted"/>
<evidence type="ECO:0000313" key="2">
    <source>
        <dbReference type="EMBL" id="GAA5513665.1"/>
    </source>
</evidence>
<gene>
    <name evidence="2" type="ORF">Dcar01_02409</name>
</gene>
<accession>A0ABP9WB23</accession>
<name>A0ABP9WB23_9DEIO</name>
<comment type="caution">
    <text evidence="2">The sequence shown here is derived from an EMBL/GenBank/DDBJ whole genome shotgun (WGS) entry which is preliminary data.</text>
</comment>
<evidence type="ECO:0000313" key="3">
    <source>
        <dbReference type="Proteomes" id="UP001401887"/>
    </source>
</evidence>
<feature type="signal peptide" evidence="1">
    <location>
        <begin position="1"/>
        <end position="22"/>
    </location>
</feature>
<organism evidence="2 3">
    <name type="scientific">Deinococcus carri</name>
    <dbReference type="NCBI Taxonomy" id="1211323"/>
    <lineage>
        <taxon>Bacteria</taxon>
        <taxon>Thermotogati</taxon>
        <taxon>Deinococcota</taxon>
        <taxon>Deinococci</taxon>
        <taxon>Deinococcales</taxon>
        <taxon>Deinococcaceae</taxon>
        <taxon>Deinococcus</taxon>
    </lineage>
</organism>
<dbReference type="Proteomes" id="UP001401887">
    <property type="component" value="Unassembled WGS sequence"/>
</dbReference>
<evidence type="ECO:0000256" key="1">
    <source>
        <dbReference type="SAM" id="SignalP"/>
    </source>
</evidence>
<feature type="chain" id="PRO_5047517080" evidence="1">
    <location>
        <begin position="23"/>
        <end position="116"/>
    </location>
</feature>
<keyword evidence="1" id="KW-0732">Signal</keyword>
<dbReference type="RefSeq" id="WP_345465453.1">
    <property type="nucleotide sequence ID" value="NZ_BAABRP010000009.1"/>
</dbReference>
<keyword evidence="3" id="KW-1185">Reference proteome</keyword>